<evidence type="ECO:0000313" key="5">
    <source>
        <dbReference type="Proteomes" id="UP001589748"/>
    </source>
</evidence>
<reference evidence="4 5" key="1">
    <citation type="submission" date="2024-09" db="EMBL/GenBank/DDBJ databases">
        <authorList>
            <person name="Sun Q."/>
            <person name="Mori K."/>
        </authorList>
    </citation>
    <scope>NUCLEOTIDE SEQUENCE [LARGE SCALE GENOMIC DNA]</scope>
    <source>
        <strain evidence="4 5">TISTR 1856</strain>
    </source>
</reference>
<evidence type="ECO:0000313" key="4">
    <source>
        <dbReference type="EMBL" id="MFB9377343.1"/>
    </source>
</evidence>
<dbReference type="Pfam" id="PF00561">
    <property type="entry name" value="Abhydrolase_1"/>
    <property type="match status" value="1"/>
</dbReference>
<name>A0ABV5LTB7_9ACTN</name>
<accession>A0ABV5LTB7</accession>
<sequence>MRTDDGAELQVLVEGPTDATKATDPSGAPRPTVVLVHGYGLSGECWVEQLTALREGYRVVVPDLRGHGASTRGPAGPITVRQLADDLGRVLDTVVPDGPVVLVGHSLGGMTVMELAARRPDLLPRVAGVGLIATSSGGLAGFDHGLPLLGRHLLRWAENALERGREHLDVLERGRRAGADLEQRLLRRWNFAGPVEPELVRAVARMMAATPVDVIADLLPAFATLDLAAALPALAGRPVLVLSAERDRMVPPGHGADVAGAIEGAEHVLLRASGHLVLLERPDVVNARLLGLLARVGRGVVAGPPPEQVVVPLPRRRRTVRRGVRA</sequence>
<dbReference type="InterPro" id="IPR050266">
    <property type="entry name" value="AB_hydrolase_sf"/>
</dbReference>
<dbReference type="InterPro" id="IPR029058">
    <property type="entry name" value="AB_hydrolase_fold"/>
</dbReference>
<dbReference type="EMBL" id="JBHMDM010000005">
    <property type="protein sequence ID" value="MFB9377343.1"/>
    <property type="molecule type" value="Genomic_DNA"/>
</dbReference>
<keyword evidence="5" id="KW-1185">Reference proteome</keyword>
<dbReference type="Gene3D" id="3.40.50.1820">
    <property type="entry name" value="alpha/beta hydrolase"/>
    <property type="match status" value="1"/>
</dbReference>
<protein>
    <submittedName>
        <fullName evidence="4">Alpha/beta hydrolase</fullName>
    </submittedName>
</protein>
<dbReference type="GO" id="GO:0016787">
    <property type="term" value="F:hydrolase activity"/>
    <property type="evidence" value="ECO:0007669"/>
    <property type="project" value="UniProtKB-KW"/>
</dbReference>
<dbReference type="InterPro" id="IPR000073">
    <property type="entry name" value="AB_hydrolase_1"/>
</dbReference>
<dbReference type="PANTHER" id="PTHR43798:SF31">
    <property type="entry name" value="AB HYDROLASE SUPERFAMILY PROTEIN YCLE"/>
    <property type="match status" value="1"/>
</dbReference>
<dbReference type="RefSeq" id="WP_380139210.1">
    <property type="nucleotide sequence ID" value="NZ_JBHLUI010000010.1"/>
</dbReference>
<keyword evidence="1 4" id="KW-0378">Hydrolase</keyword>
<dbReference type="Proteomes" id="UP001589748">
    <property type="component" value="Unassembled WGS sequence"/>
</dbReference>
<dbReference type="PRINTS" id="PR00111">
    <property type="entry name" value="ABHYDROLASE"/>
</dbReference>
<feature type="region of interest" description="Disordered" evidence="2">
    <location>
        <begin position="1"/>
        <end position="28"/>
    </location>
</feature>
<organism evidence="4 5">
    <name type="scientific">Kineococcus gynurae</name>
    <dbReference type="NCBI Taxonomy" id="452979"/>
    <lineage>
        <taxon>Bacteria</taxon>
        <taxon>Bacillati</taxon>
        <taxon>Actinomycetota</taxon>
        <taxon>Actinomycetes</taxon>
        <taxon>Kineosporiales</taxon>
        <taxon>Kineosporiaceae</taxon>
        <taxon>Kineococcus</taxon>
    </lineage>
</organism>
<evidence type="ECO:0000259" key="3">
    <source>
        <dbReference type="Pfam" id="PF00561"/>
    </source>
</evidence>
<comment type="caution">
    <text evidence="4">The sequence shown here is derived from an EMBL/GenBank/DDBJ whole genome shotgun (WGS) entry which is preliminary data.</text>
</comment>
<dbReference type="SUPFAM" id="SSF53474">
    <property type="entry name" value="alpha/beta-Hydrolases"/>
    <property type="match status" value="1"/>
</dbReference>
<feature type="domain" description="AB hydrolase-1" evidence="3">
    <location>
        <begin position="31"/>
        <end position="282"/>
    </location>
</feature>
<gene>
    <name evidence="4" type="ORF">ACFFVI_10195</name>
</gene>
<evidence type="ECO:0000256" key="2">
    <source>
        <dbReference type="SAM" id="MobiDB-lite"/>
    </source>
</evidence>
<evidence type="ECO:0000256" key="1">
    <source>
        <dbReference type="ARBA" id="ARBA00022801"/>
    </source>
</evidence>
<proteinExistence type="predicted"/>
<dbReference type="PANTHER" id="PTHR43798">
    <property type="entry name" value="MONOACYLGLYCEROL LIPASE"/>
    <property type="match status" value="1"/>
</dbReference>